<proteinExistence type="predicted"/>
<name>A0A2A2K3T8_9BILA</name>
<organism evidence="2 3">
    <name type="scientific">Diploscapter pachys</name>
    <dbReference type="NCBI Taxonomy" id="2018661"/>
    <lineage>
        <taxon>Eukaryota</taxon>
        <taxon>Metazoa</taxon>
        <taxon>Ecdysozoa</taxon>
        <taxon>Nematoda</taxon>
        <taxon>Chromadorea</taxon>
        <taxon>Rhabditida</taxon>
        <taxon>Rhabditina</taxon>
        <taxon>Rhabditomorpha</taxon>
        <taxon>Rhabditoidea</taxon>
        <taxon>Rhabditidae</taxon>
        <taxon>Diploscapter</taxon>
    </lineage>
</organism>
<evidence type="ECO:0000313" key="2">
    <source>
        <dbReference type="EMBL" id="PAV68666.1"/>
    </source>
</evidence>
<feature type="compositionally biased region" description="Polar residues" evidence="1">
    <location>
        <begin position="28"/>
        <end position="38"/>
    </location>
</feature>
<dbReference type="AlphaFoldDB" id="A0A2A2K3T8"/>
<dbReference type="EMBL" id="LIAE01009712">
    <property type="protein sequence ID" value="PAV68666.1"/>
    <property type="molecule type" value="Genomic_DNA"/>
</dbReference>
<gene>
    <name evidence="2" type="ORF">WR25_18739</name>
</gene>
<feature type="region of interest" description="Disordered" evidence="1">
    <location>
        <begin position="1"/>
        <end position="62"/>
    </location>
</feature>
<evidence type="ECO:0000313" key="3">
    <source>
        <dbReference type="Proteomes" id="UP000218231"/>
    </source>
</evidence>
<protein>
    <submittedName>
        <fullName evidence="2">Uncharacterized protein</fullName>
    </submittedName>
</protein>
<evidence type="ECO:0000256" key="1">
    <source>
        <dbReference type="SAM" id="MobiDB-lite"/>
    </source>
</evidence>
<dbReference type="Proteomes" id="UP000218231">
    <property type="component" value="Unassembled WGS sequence"/>
</dbReference>
<feature type="compositionally biased region" description="Basic and acidic residues" evidence="1">
    <location>
        <begin position="42"/>
        <end position="56"/>
    </location>
</feature>
<keyword evidence="3" id="KW-1185">Reference proteome</keyword>
<comment type="caution">
    <text evidence="2">The sequence shown here is derived from an EMBL/GenBank/DDBJ whole genome shotgun (WGS) entry which is preliminary data.</text>
</comment>
<feature type="compositionally biased region" description="Basic and acidic residues" evidence="1">
    <location>
        <begin position="1"/>
        <end position="27"/>
    </location>
</feature>
<reference evidence="2 3" key="1">
    <citation type="journal article" date="2017" name="Curr. Biol.">
        <title>Genome architecture and evolution of a unichromosomal asexual nematode.</title>
        <authorList>
            <person name="Fradin H."/>
            <person name="Zegar C."/>
            <person name="Gutwein M."/>
            <person name="Lucas J."/>
            <person name="Kovtun M."/>
            <person name="Corcoran D."/>
            <person name="Baugh L.R."/>
            <person name="Kiontke K."/>
            <person name="Gunsalus K."/>
            <person name="Fitch D.H."/>
            <person name="Piano F."/>
        </authorList>
    </citation>
    <scope>NUCLEOTIDE SEQUENCE [LARGE SCALE GENOMIC DNA]</scope>
    <source>
        <strain evidence="2">PF1309</strain>
    </source>
</reference>
<accession>A0A2A2K3T8</accession>
<sequence length="124" mass="14171">MFSEKMSNKTETAEESRHEAELQKEQKQGQTEDANVQTDIEIAVRRGDSSETHNSNEQEAELSYLKDVAMGKATELEQFIEENDKIRLDIDHIREQTAFVRDSRTALLNRAAAHFDQQNSTSTV</sequence>